<sequence length="79" mass="8799">MTVIRHPRAQTSPEVAISTVASRGGRAVRQMSQRASGDRRSDGQHRDRATLHILKHNNVSSLRASSVLKQKNRKSRKAT</sequence>
<feature type="region of interest" description="Disordered" evidence="1">
    <location>
        <begin position="19"/>
        <end position="79"/>
    </location>
</feature>
<dbReference type="AlphaFoldDB" id="A0A4C1YHQ9"/>
<evidence type="ECO:0000313" key="3">
    <source>
        <dbReference type="Proteomes" id="UP000299102"/>
    </source>
</evidence>
<name>A0A4C1YHQ9_EUMVA</name>
<evidence type="ECO:0000313" key="2">
    <source>
        <dbReference type="EMBL" id="GBP74352.1"/>
    </source>
</evidence>
<dbReference type="EMBL" id="BGZK01001204">
    <property type="protein sequence ID" value="GBP74352.1"/>
    <property type="molecule type" value="Genomic_DNA"/>
</dbReference>
<feature type="compositionally biased region" description="Polar residues" evidence="1">
    <location>
        <begin position="57"/>
        <end position="69"/>
    </location>
</feature>
<feature type="compositionally biased region" description="Basic residues" evidence="1">
    <location>
        <begin position="70"/>
        <end position="79"/>
    </location>
</feature>
<reference evidence="2 3" key="1">
    <citation type="journal article" date="2019" name="Commun. Biol.">
        <title>The bagworm genome reveals a unique fibroin gene that provides high tensile strength.</title>
        <authorList>
            <person name="Kono N."/>
            <person name="Nakamura H."/>
            <person name="Ohtoshi R."/>
            <person name="Tomita M."/>
            <person name="Numata K."/>
            <person name="Arakawa K."/>
        </authorList>
    </citation>
    <scope>NUCLEOTIDE SEQUENCE [LARGE SCALE GENOMIC DNA]</scope>
</reference>
<proteinExistence type="predicted"/>
<keyword evidence="3" id="KW-1185">Reference proteome</keyword>
<accession>A0A4C1YHQ9</accession>
<feature type="compositionally biased region" description="Basic and acidic residues" evidence="1">
    <location>
        <begin position="36"/>
        <end position="50"/>
    </location>
</feature>
<organism evidence="2 3">
    <name type="scientific">Eumeta variegata</name>
    <name type="common">Bagworm moth</name>
    <name type="synonym">Eumeta japonica</name>
    <dbReference type="NCBI Taxonomy" id="151549"/>
    <lineage>
        <taxon>Eukaryota</taxon>
        <taxon>Metazoa</taxon>
        <taxon>Ecdysozoa</taxon>
        <taxon>Arthropoda</taxon>
        <taxon>Hexapoda</taxon>
        <taxon>Insecta</taxon>
        <taxon>Pterygota</taxon>
        <taxon>Neoptera</taxon>
        <taxon>Endopterygota</taxon>
        <taxon>Lepidoptera</taxon>
        <taxon>Glossata</taxon>
        <taxon>Ditrysia</taxon>
        <taxon>Tineoidea</taxon>
        <taxon>Psychidae</taxon>
        <taxon>Oiketicinae</taxon>
        <taxon>Eumeta</taxon>
    </lineage>
</organism>
<protein>
    <submittedName>
        <fullName evidence="2">Uncharacterized protein</fullName>
    </submittedName>
</protein>
<dbReference type="Proteomes" id="UP000299102">
    <property type="component" value="Unassembled WGS sequence"/>
</dbReference>
<comment type="caution">
    <text evidence="2">The sequence shown here is derived from an EMBL/GenBank/DDBJ whole genome shotgun (WGS) entry which is preliminary data.</text>
</comment>
<evidence type="ECO:0000256" key="1">
    <source>
        <dbReference type="SAM" id="MobiDB-lite"/>
    </source>
</evidence>
<gene>
    <name evidence="2" type="ORF">EVAR_84404_1</name>
</gene>